<accession>E5E4J3</accession>
<dbReference type="GeneID" id="9926102"/>
<dbReference type="Proteomes" id="UP000008730">
    <property type="component" value="Segment"/>
</dbReference>
<dbReference type="KEGG" id="vg:9926102"/>
<evidence type="ECO:0000313" key="1">
    <source>
        <dbReference type="EMBL" id="ADG36177.1"/>
    </source>
</evidence>
<protein>
    <submittedName>
        <fullName evidence="1">Uncharacterized protein</fullName>
    </submittedName>
</protein>
<keyword evidence="2" id="KW-1185">Reference proteome</keyword>
<sequence>MTALVKALKAKYNFISDDLHEDAAEIMEDIRAHVDIEQLVEDNHCHAVLIVERPYANVAYGHVFSDSLGRFEDADYVRTSRIAQVEVLDTDLEVLVTRNTRYLVVKLA</sequence>
<organism evidence="1 2">
    <name type="scientific">Acinetobacter phage Acj61</name>
    <dbReference type="NCBI Taxonomy" id="760732"/>
    <lineage>
        <taxon>Viruses</taxon>
        <taxon>Duplodnaviria</taxon>
        <taxon>Heunggongvirae</taxon>
        <taxon>Uroviricota</taxon>
        <taxon>Caudoviricetes</taxon>
        <taxon>Pantevenvirales</taxon>
        <taxon>Straboviridae</taxon>
        <taxon>Twarogvirinae</taxon>
        <taxon>Lasallevirus</taxon>
        <taxon>Lasallevirus Acj61</taxon>
        <taxon>Acinetobacter virus Acj61</taxon>
    </lineage>
</organism>
<dbReference type="EMBL" id="GU911519">
    <property type="protein sequence ID" value="ADG36177.1"/>
    <property type="molecule type" value="Genomic_DNA"/>
</dbReference>
<proteinExistence type="predicted"/>
<name>E5E4J3_9CAUD</name>
<reference evidence="1 2" key="1">
    <citation type="journal article" date="2010" name="Virol. J.">
        <title>Genomes of the T4-related bacteriophages as windows on microbial genome evolution.</title>
        <authorList>
            <person name="Petrov V.M."/>
            <person name="Ratnayaka S."/>
            <person name="Nolan J.M."/>
            <person name="Miller E.S."/>
            <person name="Karam J.D."/>
        </authorList>
    </citation>
    <scope>NUCLEOTIDE SEQUENCE [LARGE SCALE GENOMIC DNA]</scope>
</reference>
<dbReference type="RefSeq" id="YP_004009829.1">
    <property type="nucleotide sequence ID" value="NC_014661.1"/>
</dbReference>
<gene>
    <name evidence="1" type="ORF">Acj61p212</name>
</gene>
<evidence type="ECO:0000313" key="2">
    <source>
        <dbReference type="Proteomes" id="UP000008730"/>
    </source>
</evidence>